<sequence length="239" mass="26566">MKLLEIAVFNIESAIAAEKAGADRIELCENPFDGGTTPSYGTLKTIREKIQIPVFPIIRPRGGDFLYSDAEFEVMRQDLQLVKELGFPGAVIGLLNQDGSIDKERTKELVNNVPELQITFHRAFDRCKEPFQALEDIIQTGCARILTSGQKPNVNDAKDFIKELVEKAANRIIILPGSGVRSQGLAELVSETGATEFHSSARTELPSNMDFIVPTMQETLTNTFVNIDEVKNMKNILFH</sequence>
<dbReference type="InterPro" id="IPR005627">
    <property type="entry name" value="CutC-like"/>
</dbReference>
<comment type="caution">
    <text evidence="2">Once thought to be involved in copper homeostasis, experiments in E.coli have shown this is not the case.</text>
</comment>
<comment type="subcellular location">
    <subcellularLocation>
        <location evidence="2">Cytoplasm</location>
    </subcellularLocation>
</comment>
<dbReference type="GO" id="GO:0005507">
    <property type="term" value="F:copper ion binding"/>
    <property type="evidence" value="ECO:0007669"/>
    <property type="project" value="TreeGrafter"/>
</dbReference>
<comment type="similarity">
    <text evidence="1 2">Belongs to the CutC family.</text>
</comment>
<dbReference type="Proteomes" id="UP000249645">
    <property type="component" value="Unassembled WGS sequence"/>
</dbReference>
<name>A0A2W5F3Y0_9SPHI</name>
<organism evidence="3 4">
    <name type="scientific">Pseudopedobacter saltans</name>
    <dbReference type="NCBI Taxonomy" id="151895"/>
    <lineage>
        <taxon>Bacteria</taxon>
        <taxon>Pseudomonadati</taxon>
        <taxon>Bacteroidota</taxon>
        <taxon>Sphingobacteriia</taxon>
        <taxon>Sphingobacteriales</taxon>
        <taxon>Sphingobacteriaceae</taxon>
        <taxon>Pseudopedobacter</taxon>
    </lineage>
</organism>
<dbReference type="AlphaFoldDB" id="A0A2W5F3Y0"/>
<dbReference type="EMBL" id="QFOI01000052">
    <property type="protein sequence ID" value="PZP50811.1"/>
    <property type="molecule type" value="Genomic_DNA"/>
</dbReference>
<dbReference type="Gene3D" id="3.20.20.380">
    <property type="entry name" value="Copper homeostasis (CutC) domain"/>
    <property type="match status" value="1"/>
</dbReference>
<keyword evidence="2" id="KW-0963">Cytoplasm</keyword>
<comment type="caution">
    <text evidence="3">The sequence shown here is derived from an EMBL/GenBank/DDBJ whole genome shotgun (WGS) entry which is preliminary data.</text>
</comment>
<dbReference type="SUPFAM" id="SSF110395">
    <property type="entry name" value="CutC-like"/>
    <property type="match status" value="1"/>
</dbReference>
<reference evidence="3 4" key="1">
    <citation type="submission" date="2017-11" db="EMBL/GenBank/DDBJ databases">
        <title>Infants hospitalized years apart are colonized by the same room-sourced microbial strains.</title>
        <authorList>
            <person name="Brooks B."/>
            <person name="Olm M.R."/>
            <person name="Firek B.A."/>
            <person name="Baker R."/>
            <person name="Thomas B.C."/>
            <person name="Morowitz M.J."/>
            <person name="Banfield J.F."/>
        </authorList>
    </citation>
    <scope>NUCLEOTIDE SEQUENCE [LARGE SCALE GENOMIC DNA]</scope>
    <source>
        <strain evidence="3">S2_009_000_R2_76</strain>
    </source>
</reference>
<dbReference type="FunFam" id="3.20.20.380:FF:000001">
    <property type="entry name" value="Copper homeostasis protein CutC"/>
    <property type="match status" value="1"/>
</dbReference>
<evidence type="ECO:0000313" key="4">
    <source>
        <dbReference type="Proteomes" id="UP000249645"/>
    </source>
</evidence>
<evidence type="ECO:0000313" key="3">
    <source>
        <dbReference type="EMBL" id="PZP50811.1"/>
    </source>
</evidence>
<protein>
    <recommendedName>
        <fullName evidence="2">PF03932 family protein CutC</fullName>
    </recommendedName>
</protein>
<dbReference type="InterPro" id="IPR036822">
    <property type="entry name" value="CutC-like_dom_sf"/>
</dbReference>
<gene>
    <name evidence="2" type="primary">cutC</name>
    <name evidence="3" type="ORF">DI598_04705</name>
</gene>
<dbReference type="PANTHER" id="PTHR12598">
    <property type="entry name" value="COPPER HOMEOSTASIS PROTEIN CUTC"/>
    <property type="match status" value="1"/>
</dbReference>
<accession>A0A2W5F3Y0</accession>
<evidence type="ECO:0000256" key="1">
    <source>
        <dbReference type="ARBA" id="ARBA00007768"/>
    </source>
</evidence>
<dbReference type="PANTHER" id="PTHR12598:SF0">
    <property type="entry name" value="COPPER HOMEOSTASIS PROTEIN CUTC HOMOLOG"/>
    <property type="match status" value="1"/>
</dbReference>
<dbReference type="Pfam" id="PF03932">
    <property type="entry name" value="CutC"/>
    <property type="match status" value="1"/>
</dbReference>
<dbReference type="HAMAP" id="MF_00795">
    <property type="entry name" value="CutC"/>
    <property type="match status" value="1"/>
</dbReference>
<proteinExistence type="inferred from homology"/>
<dbReference type="GO" id="GO:0005737">
    <property type="term" value="C:cytoplasm"/>
    <property type="evidence" value="ECO:0007669"/>
    <property type="project" value="UniProtKB-SubCell"/>
</dbReference>
<evidence type="ECO:0000256" key="2">
    <source>
        <dbReference type="HAMAP-Rule" id="MF_00795"/>
    </source>
</evidence>